<dbReference type="EMBL" id="CP002100">
    <property type="protein sequence ID" value="ADN50856.1"/>
    <property type="molecule type" value="Genomic_DNA"/>
</dbReference>
<protein>
    <submittedName>
        <fullName evidence="1">Uncharacterized protein</fullName>
    </submittedName>
</protein>
<dbReference type="eggNOG" id="arCOG13859">
    <property type="taxonomic scope" value="Archaea"/>
</dbReference>
<organism evidence="1 2">
    <name type="scientific">Vulcanisaeta distributa (strain DSM 14429 / JCM 11212 / NBRC 100878 / IC-017)</name>
    <dbReference type="NCBI Taxonomy" id="572478"/>
    <lineage>
        <taxon>Archaea</taxon>
        <taxon>Thermoproteota</taxon>
        <taxon>Thermoprotei</taxon>
        <taxon>Thermoproteales</taxon>
        <taxon>Thermoproteaceae</taxon>
        <taxon>Vulcanisaeta</taxon>
    </lineage>
</organism>
<reference evidence="1 2" key="1">
    <citation type="journal article" date="2010" name="Stand. Genomic Sci.">
        <title>Complete genome sequence of Vulcanisaeta distributa type strain (IC-017).</title>
        <authorList>
            <person name="Mavromatis K."/>
            <person name="Sikorski J."/>
            <person name="Pabst E."/>
            <person name="Teshima H."/>
            <person name="Lapidus A."/>
            <person name="Lucas S."/>
            <person name="Nolan M."/>
            <person name="Glavina Del Rio T."/>
            <person name="Cheng J.F."/>
            <person name="Bruce D."/>
            <person name="Goodwin L."/>
            <person name="Pitluck S."/>
            <person name="Liolios K."/>
            <person name="Ivanova N."/>
            <person name="Mikhailova N."/>
            <person name="Pati A."/>
            <person name="Chen A."/>
            <person name="Palaniappan K."/>
            <person name="Land M."/>
            <person name="Hauser L."/>
            <person name="Chang Y.J."/>
            <person name="Jeffries C.D."/>
            <person name="Rohde M."/>
            <person name="Spring S."/>
            <person name="Goker M."/>
            <person name="Wirth R."/>
            <person name="Woyke T."/>
            <person name="Bristow J."/>
            <person name="Eisen J.A."/>
            <person name="Markowitz V."/>
            <person name="Hugenholtz P."/>
            <person name="Klenk H.P."/>
            <person name="Kyrpides N.C."/>
        </authorList>
    </citation>
    <scope>NUCLEOTIDE SEQUENCE [LARGE SCALE GENOMIC DNA]</scope>
    <source>
        <strain evidence="2">DSM 14429 / JCM 11212 / NBRC 100878 / IC-017</strain>
    </source>
</reference>
<evidence type="ECO:0000313" key="2">
    <source>
        <dbReference type="Proteomes" id="UP000006681"/>
    </source>
</evidence>
<dbReference type="HOGENOM" id="CLU_2178032_0_0_2"/>
<dbReference type="KEGG" id="vdi:Vdis_1470"/>
<sequence>MNCWLVLIGDCSRPCNCTSEHPLVLSSNPGITKDDGIVIVDEGTRIPCCIAIVNDVKFLKMNEEIRIYVYLKDCDVPSEDNINRIMKIIRSLGYTIKITSIDQSLCIKHRI</sequence>
<name>E1QSY9_VULDI</name>
<keyword evidence="2" id="KW-1185">Reference proteome</keyword>
<accession>E1QSY9</accession>
<dbReference type="Proteomes" id="UP000006681">
    <property type="component" value="Chromosome"/>
</dbReference>
<proteinExistence type="predicted"/>
<reference evidence="2" key="2">
    <citation type="journal article" date="2010" name="Stand. Genomic Sci.">
        <title>Complete genome sequence of Vulcanisaeta distributa type strain (IC-017T).</title>
        <authorList>
            <person name="Mavromatis K."/>
            <person name="Sikorski J."/>
            <person name="Pabst E."/>
            <person name="Teshima H."/>
            <person name="Lapidus A."/>
            <person name="Lucas S."/>
            <person name="Nolan M."/>
            <person name="Glavina Del Rio T."/>
            <person name="Cheng J."/>
            <person name="Bruce D."/>
            <person name="Goodwin L."/>
            <person name="Pitluck S."/>
            <person name="Liolios K."/>
            <person name="Ivanova N."/>
            <person name="Mikhailova N."/>
            <person name="Pati A."/>
            <person name="Chen A."/>
            <person name="Palaniappan K."/>
            <person name="Land M."/>
            <person name="Hauser L."/>
            <person name="Chang Y."/>
            <person name="Jeffries C."/>
            <person name="Rohde M."/>
            <person name="Spring S."/>
            <person name="Goker M."/>
            <person name="Wirth R."/>
            <person name="Woyke T."/>
            <person name="Bristow J."/>
            <person name="Eisen J."/>
            <person name="Markowitz V."/>
            <person name="Hugenholtz P."/>
            <person name="Klenk H."/>
            <person name="Kyrpides N."/>
        </authorList>
    </citation>
    <scope>NUCLEOTIDE SEQUENCE [LARGE SCALE GENOMIC DNA]</scope>
    <source>
        <strain evidence="2">DSM 14429 / JCM 11212 / NBRC 100878 / IC-017</strain>
    </source>
</reference>
<gene>
    <name evidence="1" type="ordered locus">Vdis_1470</name>
</gene>
<evidence type="ECO:0000313" key="1">
    <source>
        <dbReference type="EMBL" id="ADN50856.1"/>
    </source>
</evidence>
<dbReference type="AlphaFoldDB" id="E1QSY9"/>